<feature type="domain" description="Peptidase C-terminal archaeal/bacterial" evidence="2">
    <location>
        <begin position="343"/>
        <end position="413"/>
    </location>
</feature>
<evidence type="ECO:0000256" key="1">
    <source>
        <dbReference type="SAM" id="MobiDB-lite"/>
    </source>
</evidence>
<keyword evidence="4" id="KW-1185">Reference proteome</keyword>
<dbReference type="Gene3D" id="2.60.120.380">
    <property type="match status" value="2"/>
</dbReference>
<feature type="region of interest" description="Disordered" evidence="1">
    <location>
        <begin position="758"/>
        <end position="806"/>
    </location>
</feature>
<name>A0A1M6PBP3_9BACT</name>
<dbReference type="SUPFAM" id="SSF89260">
    <property type="entry name" value="Collagen-binding domain"/>
    <property type="match status" value="1"/>
</dbReference>
<dbReference type="OrthoDB" id="183647at2"/>
<evidence type="ECO:0000313" key="3">
    <source>
        <dbReference type="EMBL" id="SHK05363.1"/>
    </source>
</evidence>
<dbReference type="EMBL" id="FQYR01000005">
    <property type="protein sequence ID" value="SHK05363.1"/>
    <property type="molecule type" value="Genomic_DNA"/>
</dbReference>
<accession>A0A1M6PBP3</accession>
<organism evidence="3 4">
    <name type="scientific">Rubritalea squalenifaciens DSM 18772</name>
    <dbReference type="NCBI Taxonomy" id="1123071"/>
    <lineage>
        <taxon>Bacteria</taxon>
        <taxon>Pseudomonadati</taxon>
        <taxon>Verrucomicrobiota</taxon>
        <taxon>Verrucomicrobiia</taxon>
        <taxon>Verrucomicrobiales</taxon>
        <taxon>Rubritaleaceae</taxon>
        <taxon>Rubritalea</taxon>
    </lineage>
</organism>
<evidence type="ECO:0000259" key="2">
    <source>
        <dbReference type="Pfam" id="PF04151"/>
    </source>
</evidence>
<reference evidence="3 4" key="1">
    <citation type="submission" date="2016-11" db="EMBL/GenBank/DDBJ databases">
        <authorList>
            <person name="Jaros S."/>
            <person name="Januszkiewicz K."/>
            <person name="Wedrychowicz H."/>
        </authorList>
    </citation>
    <scope>NUCLEOTIDE SEQUENCE [LARGE SCALE GENOMIC DNA]</scope>
    <source>
        <strain evidence="3 4">DSM 18772</strain>
    </source>
</reference>
<feature type="domain" description="Peptidase C-terminal archaeal/bacterial" evidence="2">
    <location>
        <begin position="157"/>
        <end position="229"/>
    </location>
</feature>
<gene>
    <name evidence="3" type="ORF">SAMN02745181_3137</name>
</gene>
<evidence type="ECO:0000313" key="4">
    <source>
        <dbReference type="Proteomes" id="UP000184510"/>
    </source>
</evidence>
<protein>
    <submittedName>
        <fullName evidence="3">Pre-peptidase C-terminal domain-containing protein</fullName>
    </submittedName>
</protein>
<proteinExistence type="predicted"/>
<sequence>MPSVETLTNSRRNQFIRVSLLASAFAGAQQLHAHSPELKYVAPVAIQNGTKATLHFHGDRLDKAKELLFYKPGVTVEGAPTIHSPKHVSFQVHLSPESSPGMHPVRLRCEDGITYQKTFHVSAYPIHQETKENNDSRDKAQLISPNTCIHGITTNEDVDYYQIPLKRGQVLSAEIAGMRLGRKFFDPHLSVLDPDGREIATSDDNSLTKQDPFISIRAPKDGTYYLAVRESSYEGSDSSHYLLTAGHFPRPAAIYPPGAISGQESSFQFINTDGSRLEKTLKPSAPALIHASENQLISPSGIPLKLSHYPFTNEQEPNNGSKESLPAQEIPHAFHGIISKTNDVDWFQFSAKKDQDISIQVLARELGSPLDARIILRDSAGKQLAANDDSNNRPDSSLNFKIPKDGTYFINIRDHLANAGPNFTYRIEVSPRKQTLQASINRSDRNDSQLRKVINIPRGSSLAYQLNVARDRHSAAVFTTAHNLPEGVKLTSLTAENGVNNIPLYFEATDTAPLSGGLYPVYVESKNPNLKQAITEDIEHIAINNQGVYCSYESDKLAIAVTEAAPFDISLATPAIPAVQNGTIDLTITVTRKDGFDKEITLFFPWLPPGITAPGNVKIPKGKNQAVYHLSIKGDAPVKNWQLCVSALSDTDRGKVLLSSNLVPLNVKTPYLTAKLEIAATNQGTPVSLPCKIEQLANFSGNATLTLHGLPDGFKAQPVTLNSSTTEVLIPVELAENARIGNHSNLFCHIEVPENGHNISHNTGHGGSLRVNAPPKDKPTAKKESKKPSSKPKPLSRLEQLRQELK</sequence>
<dbReference type="Pfam" id="PF04151">
    <property type="entry name" value="PPC"/>
    <property type="match status" value="2"/>
</dbReference>
<dbReference type="STRING" id="1123071.SAMN02745181_3137"/>
<dbReference type="InParanoid" id="A0A1M6PBP3"/>
<feature type="compositionally biased region" description="Basic and acidic residues" evidence="1">
    <location>
        <begin position="775"/>
        <end position="787"/>
    </location>
</feature>
<dbReference type="AlphaFoldDB" id="A0A1M6PBP3"/>
<dbReference type="InterPro" id="IPR007280">
    <property type="entry name" value="Peptidase_C_arc/bac"/>
</dbReference>
<dbReference type="Proteomes" id="UP000184510">
    <property type="component" value="Unassembled WGS sequence"/>
</dbReference>
<dbReference type="RefSeq" id="WP_143184687.1">
    <property type="nucleotide sequence ID" value="NZ_FQYR01000005.1"/>
</dbReference>